<evidence type="ECO:0000256" key="1">
    <source>
        <dbReference type="ARBA" id="ARBA00012417"/>
    </source>
</evidence>
<evidence type="ECO:0000256" key="5">
    <source>
        <dbReference type="SAM" id="Phobius"/>
    </source>
</evidence>
<dbReference type="GO" id="GO:0003677">
    <property type="term" value="F:DNA binding"/>
    <property type="evidence" value="ECO:0007669"/>
    <property type="project" value="InterPro"/>
</dbReference>
<dbReference type="PANTHER" id="PTHR30231">
    <property type="entry name" value="DNA POLYMERASE III SUBUNIT EPSILON"/>
    <property type="match status" value="1"/>
</dbReference>
<keyword evidence="7" id="KW-0378">Hydrolase</keyword>
<dbReference type="InterPro" id="IPR036397">
    <property type="entry name" value="RNaseH_sf"/>
</dbReference>
<dbReference type="SMART" id="SM00479">
    <property type="entry name" value="EXOIII"/>
    <property type="match status" value="1"/>
</dbReference>
<evidence type="ECO:0000256" key="2">
    <source>
        <dbReference type="ARBA" id="ARBA00025483"/>
    </source>
</evidence>
<dbReference type="GO" id="GO:0045004">
    <property type="term" value="P:DNA replication proofreading"/>
    <property type="evidence" value="ECO:0007669"/>
    <property type="project" value="TreeGrafter"/>
</dbReference>
<dbReference type="GO" id="GO:0005829">
    <property type="term" value="C:cytosol"/>
    <property type="evidence" value="ECO:0007669"/>
    <property type="project" value="TreeGrafter"/>
</dbReference>
<feature type="transmembrane region" description="Helical" evidence="5">
    <location>
        <begin position="46"/>
        <end position="68"/>
    </location>
</feature>
<dbReference type="RefSeq" id="WP_113825841.1">
    <property type="nucleotide sequence ID" value="NZ_QOCE01000053.1"/>
</dbReference>
<dbReference type="AlphaFoldDB" id="A0A366WLZ9"/>
<comment type="function">
    <text evidence="2">DNA polymerase III is a complex, multichain enzyme responsible for most of the replicative synthesis in bacteria. The epsilon subunit contain the editing function and is a proofreading 3'-5' exonuclease.</text>
</comment>
<evidence type="ECO:0000256" key="4">
    <source>
        <dbReference type="ARBA" id="ARBA00049244"/>
    </source>
</evidence>
<keyword evidence="5" id="KW-0472">Membrane</keyword>
<comment type="caution">
    <text evidence="7">The sequence shown here is derived from an EMBL/GenBank/DDBJ whole genome shotgun (WGS) entry which is preliminary data.</text>
</comment>
<name>A0A366WLZ9_9RHOB</name>
<reference evidence="7 8" key="1">
    <citation type="submission" date="2018-07" db="EMBL/GenBank/DDBJ databases">
        <title>Modular assembly of carbohydrate-degrading microbial communities in the ocean.</title>
        <authorList>
            <person name="Enke T.N."/>
            <person name="Datta M.S."/>
            <person name="Schwartzman J.A."/>
            <person name="Cermak N."/>
            <person name="Schmitz D.A."/>
            <person name="Barrere J."/>
            <person name="Cordero O.X."/>
        </authorList>
    </citation>
    <scope>NUCLEOTIDE SEQUENCE [LARGE SCALE GENOMIC DNA]</scope>
    <source>
        <strain evidence="7 8">C3M10</strain>
    </source>
</reference>
<evidence type="ECO:0000313" key="8">
    <source>
        <dbReference type="Proteomes" id="UP000252706"/>
    </source>
</evidence>
<dbReference type="Gene3D" id="3.30.420.10">
    <property type="entry name" value="Ribonuclease H-like superfamily/Ribonuclease H"/>
    <property type="match status" value="1"/>
</dbReference>
<keyword evidence="5" id="KW-1133">Transmembrane helix</keyword>
<dbReference type="InterPro" id="IPR013520">
    <property type="entry name" value="Ribonucl_H"/>
</dbReference>
<dbReference type="PANTHER" id="PTHR30231:SF41">
    <property type="entry name" value="DNA POLYMERASE III SUBUNIT EPSILON"/>
    <property type="match status" value="1"/>
</dbReference>
<evidence type="ECO:0000259" key="6">
    <source>
        <dbReference type="SMART" id="SM00479"/>
    </source>
</evidence>
<comment type="catalytic activity">
    <reaction evidence="4">
        <text>DNA(n) + a 2'-deoxyribonucleoside 5'-triphosphate = DNA(n+1) + diphosphate</text>
        <dbReference type="Rhea" id="RHEA:22508"/>
        <dbReference type="Rhea" id="RHEA-COMP:17339"/>
        <dbReference type="Rhea" id="RHEA-COMP:17340"/>
        <dbReference type="ChEBI" id="CHEBI:33019"/>
        <dbReference type="ChEBI" id="CHEBI:61560"/>
        <dbReference type="ChEBI" id="CHEBI:173112"/>
        <dbReference type="EC" id="2.7.7.7"/>
    </reaction>
</comment>
<dbReference type="GO" id="GO:0003887">
    <property type="term" value="F:DNA-directed DNA polymerase activity"/>
    <property type="evidence" value="ECO:0007669"/>
    <property type="project" value="UniProtKB-EC"/>
</dbReference>
<sequence>MLTNLSLRVRVFLFFVLMAFGGTAVAGLALYVGYQRAGSPALLDAFVFSGTLTIFGLLALVVGVWLLFDENVAKPIERLAAEMRARAHAGIQNDMDLEAARYLGDLAPAAAGLAGQLSDTTLETAQTVANETARLAADKDRLSALLTDIPLAMILVSPSHQIVLYDGQAAEFLAQIATPRLNASLFDYLDKATVEAAYANLVKTGMEVTCPLLGHDGIQHIDARMKPLGNASGYMLILDSVTLDVAPEAQRPLVFDFDLLEQRAATPYDARPIEDLCFVVFDTETTGLLPHKDEIVQIGAVRMLRGRIIEGEVLNTLVDPGMPIPPPSTKVHGVSDAMVQGAPNIRDAGRSFHHFARDAVIVAHNAPFDMAFLRRHAKRMDVAWDHPILDTVLLSAVLFGASESHTLDALCDRLDVTIPAALRHTALGDAQATAEVLTKMLPMLKARNFETFGDVIAETRKHGRLLQDLNQ</sequence>
<protein>
    <recommendedName>
        <fullName evidence="1">DNA-directed DNA polymerase</fullName>
        <ecNumber evidence="1">2.7.7.7</ecNumber>
    </recommendedName>
</protein>
<comment type="subunit">
    <text evidence="3">DNA polymerase III contains a core (composed of alpha, epsilon and theta chains) that associates with a tau subunit. This core dimerizes to form the POLIII' complex. PolIII' associates with the gamma complex (composed of gamma, delta, delta', psi and chi chains) and with the beta chain to form the complete DNA polymerase III complex.</text>
</comment>
<evidence type="ECO:0000313" key="7">
    <source>
        <dbReference type="EMBL" id="RBW49669.1"/>
    </source>
</evidence>
<dbReference type="EMBL" id="QOCE01000053">
    <property type="protein sequence ID" value="RBW49669.1"/>
    <property type="molecule type" value="Genomic_DNA"/>
</dbReference>
<gene>
    <name evidence="7" type="ORF">DS909_22575</name>
</gene>
<dbReference type="OrthoDB" id="9804290at2"/>
<evidence type="ECO:0000256" key="3">
    <source>
        <dbReference type="ARBA" id="ARBA00026073"/>
    </source>
</evidence>
<dbReference type="FunFam" id="3.30.420.10:FF:000045">
    <property type="entry name" value="3'-5' exonuclease DinG"/>
    <property type="match status" value="1"/>
</dbReference>
<feature type="domain" description="Exonuclease" evidence="6">
    <location>
        <begin position="277"/>
        <end position="446"/>
    </location>
</feature>
<proteinExistence type="predicted"/>
<accession>A0A366WLZ9</accession>
<organism evidence="7 8">
    <name type="scientific">Phaeobacter gallaeciensis</name>
    <dbReference type="NCBI Taxonomy" id="60890"/>
    <lineage>
        <taxon>Bacteria</taxon>
        <taxon>Pseudomonadati</taxon>
        <taxon>Pseudomonadota</taxon>
        <taxon>Alphaproteobacteria</taxon>
        <taxon>Rhodobacterales</taxon>
        <taxon>Roseobacteraceae</taxon>
        <taxon>Phaeobacter</taxon>
    </lineage>
</organism>
<feature type="transmembrane region" description="Helical" evidence="5">
    <location>
        <begin position="12"/>
        <end position="34"/>
    </location>
</feature>
<dbReference type="GO" id="GO:0008408">
    <property type="term" value="F:3'-5' exonuclease activity"/>
    <property type="evidence" value="ECO:0007669"/>
    <property type="project" value="TreeGrafter"/>
</dbReference>
<dbReference type="InterPro" id="IPR012337">
    <property type="entry name" value="RNaseH-like_sf"/>
</dbReference>
<keyword evidence="5" id="KW-0812">Transmembrane</keyword>
<dbReference type="EC" id="2.7.7.7" evidence="1"/>
<dbReference type="Proteomes" id="UP000252706">
    <property type="component" value="Unassembled WGS sequence"/>
</dbReference>
<dbReference type="CDD" id="cd06127">
    <property type="entry name" value="DEDDh"/>
    <property type="match status" value="1"/>
</dbReference>
<dbReference type="SUPFAM" id="SSF53098">
    <property type="entry name" value="Ribonuclease H-like"/>
    <property type="match status" value="1"/>
</dbReference>
<dbReference type="Pfam" id="PF00929">
    <property type="entry name" value="RNase_T"/>
    <property type="match status" value="1"/>
</dbReference>
<dbReference type="NCBIfam" id="TIGR00573">
    <property type="entry name" value="dnaq"/>
    <property type="match status" value="1"/>
</dbReference>
<keyword evidence="7" id="KW-0540">Nuclease</keyword>
<dbReference type="InterPro" id="IPR006054">
    <property type="entry name" value="DnaQ"/>
</dbReference>
<keyword evidence="7" id="KW-0269">Exonuclease</keyword>